<organism evidence="1 2">
    <name type="scientific">Vibrio penaeicida</name>
    <dbReference type="NCBI Taxonomy" id="104609"/>
    <lineage>
        <taxon>Bacteria</taxon>
        <taxon>Pseudomonadati</taxon>
        <taxon>Pseudomonadota</taxon>
        <taxon>Gammaproteobacteria</taxon>
        <taxon>Vibrionales</taxon>
        <taxon>Vibrionaceae</taxon>
        <taxon>Vibrio</taxon>
    </lineage>
</organism>
<dbReference type="Proteomes" id="UP001156690">
    <property type="component" value="Unassembled WGS sequence"/>
</dbReference>
<keyword evidence="2" id="KW-1185">Reference proteome</keyword>
<dbReference type="AlphaFoldDB" id="A0AAV5NKF6"/>
<name>A0AAV5NKF6_9VIBR</name>
<protein>
    <submittedName>
        <fullName evidence="1">Uncharacterized protein</fullName>
    </submittedName>
</protein>
<evidence type="ECO:0000313" key="2">
    <source>
        <dbReference type="Proteomes" id="UP001156690"/>
    </source>
</evidence>
<dbReference type="PROSITE" id="PS51257">
    <property type="entry name" value="PROKAR_LIPOPROTEIN"/>
    <property type="match status" value="1"/>
</dbReference>
<reference evidence="2" key="1">
    <citation type="journal article" date="2019" name="Int. J. Syst. Evol. Microbiol.">
        <title>The Global Catalogue of Microorganisms (GCM) 10K type strain sequencing project: providing services to taxonomists for standard genome sequencing and annotation.</title>
        <authorList>
            <consortium name="The Broad Institute Genomics Platform"/>
            <consortium name="The Broad Institute Genome Sequencing Center for Infectious Disease"/>
            <person name="Wu L."/>
            <person name="Ma J."/>
        </authorList>
    </citation>
    <scope>NUCLEOTIDE SEQUENCE [LARGE SCALE GENOMIC DNA]</scope>
    <source>
        <strain evidence="2">NBRC 15640</strain>
    </source>
</reference>
<gene>
    <name evidence="1" type="ORF">GCM10007932_04860</name>
</gene>
<proteinExistence type="predicted"/>
<dbReference type="RefSeq" id="WP_126606176.1">
    <property type="nucleotide sequence ID" value="NZ_AP025146.1"/>
</dbReference>
<dbReference type="EMBL" id="BSNX01000003">
    <property type="protein sequence ID" value="GLQ71126.1"/>
    <property type="molecule type" value="Genomic_DNA"/>
</dbReference>
<evidence type="ECO:0000313" key="1">
    <source>
        <dbReference type="EMBL" id="GLQ71126.1"/>
    </source>
</evidence>
<comment type="caution">
    <text evidence="1">The sequence shown here is derived from an EMBL/GenBank/DDBJ whole genome shotgun (WGS) entry which is preliminary data.</text>
</comment>
<accession>A0AAV5NKF6</accession>
<sequence length="318" mass="35934">MDRLFTHARPLFITLTALFSFGCQSTYKSDAEYKQEALTSSPQLTAKYARSIMNNHAKINLADDFTIGRAEYRNQVFGSIATQQAQLAGKPTFAKFNITLTEDMYEGDFDAFRVPFNSVKLEEKGNTQDYDVTVIMTSGLWAEHTSTYMNFAKWNELALKGVTIASLSSTKEVDAENTKNEKTSYFYNLRTPTGIYLPEHANGEYFSTDKRENAQWLDHFFRIGNAGYVRGLEQYVRATPNEAKSLVGKEATAIISILAVFEVGKTGQIVVIGNPINSLLLDPDGHESSGHIEKLYFWDDYMEQSMLEFTHTQTTPYL</sequence>